<proteinExistence type="inferred from homology"/>
<dbReference type="GO" id="GO:0005975">
    <property type="term" value="P:carbohydrate metabolic process"/>
    <property type="evidence" value="ECO:0007669"/>
    <property type="project" value="InterPro"/>
</dbReference>
<evidence type="ECO:0000313" key="10">
    <source>
        <dbReference type="EMBL" id="PKA60057.1"/>
    </source>
</evidence>
<dbReference type="EMBL" id="KZ451942">
    <property type="protein sequence ID" value="PKA60057.1"/>
    <property type="molecule type" value="Genomic_DNA"/>
</dbReference>
<reference evidence="10 11" key="1">
    <citation type="journal article" date="2017" name="Nature">
        <title>The Apostasia genome and the evolution of orchids.</title>
        <authorList>
            <person name="Zhang G.Q."/>
            <person name="Liu K.W."/>
            <person name="Li Z."/>
            <person name="Lohaus R."/>
            <person name="Hsiao Y.Y."/>
            <person name="Niu S.C."/>
            <person name="Wang J.Y."/>
            <person name="Lin Y.C."/>
            <person name="Xu Q."/>
            <person name="Chen L.J."/>
            <person name="Yoshida K."/>
            <person name="Fujiwara S."/>
            <person name="Wang Z.W."/>
            <person name="Zhang Y.Q."/>
            <person name="Mitsuda N."/>
            <person name="Wang M."/>
            <person name="Liu G.H."/>
            <person name="Pecoraro L."/>
            <person name="Huang H.X."/>
            <person name="Xiao X.J."/>
            <person name="Lin M."/>
            <person name="Wu X.Y."/>
            <person name="Wu W.L."/>
            <person name="Chen Y.Y."/>
            <person name="Chang S.B."/>
            <person name="Sakamoto S."/>
            <person name="Ohme-Takagi M."/>
            <person name="Yagi M."/>
            <person name="Zeng S.J."/>
            <person name="Shen C.Y."/>
            <person name="Yeh C.M."/>
            <person name="Luo Y.B."/>
            <person name="Tsai W.C."/>
            <person name="Van de Peer Y."/>
            <person name="Liu Z.J."/>
        </authorList>
    </citation>
    <scope>NUCLEOTIDE SEQUENCE [LARGE SCALE GENOMIC DNA]</scope>
    <source>
        <strain evidence="11">cv. Shenzhen</strain>
        <tissue evidence="10">Stem</tissue>
    </source>
</reference>
<dbReference type="OrthoDB" id="77201at2759"/>
<keyword evidence="11" id="KW-1185">Reference proteome</keyword>
<comment type="catalytic activity">
    <reaction evidence="1">
        <text>Hydrolysis of (1-&gt;3)-beta-D-glucosidic linkages in (1-&gt;3)-beta-D-glucans.</text>
        <dbReference type="EC" id="3.2.1.39"/>
    </reaction>
</comment>
<dbReference type="SUPFAM" id="SSF51445">
    <property type="entry name" value="(Trans)glycosidases"/>
    <property type="match status" value="1"/>
</dbReference>
<feature type="compositionally biased region" description="Gly residues" evidence="8">
    <location>
        <begin position="362"/>
        <end position="374"/>
    </location>
</feature>
<dbReference type="EC" id="3.2.1.39" evidence="3"/>
<dbReference type="STRING" id="1088818.A0A2I0AWZ3"/>
<evidence type="ECO:0000256" key="1">
    <source>
        <dbReference type="ARBA" id="ARBA00000382"/>
    </source>
</evidence>
<gene>
    <name evidence="10" type="ORF">AXF42_Ash009741</name>
</gene>
<dbReference type="InterPro" id="IPR000490">
    <property type="entry name" value="Glyco_hydro_17"/>
</dbReference>
<dbReference type="Proteomes" id="UP000236161">
    <property type="component" value="Unassembled WGS sequence"/>
</dbReference>
<evidence type="ECO:0000256" key="9">
    <source>
        <dbReference type="SAM" id="SignalP"/>
    </source>
</evidence>
<dbReference type="GO" id="GO:0042973">
    <property type="term" value="F:glucan endo-1,3-beta-D-glucosidase activity"/>
    <property type="evidence" value="ECO:0007669"/>
    <property type="project" value="UniProtKB-EC"/>
</dbReference>
<evidence type="ECO:0000256" key="3">
    <source>
        <dbReference type="ARBA" id="ARBA00012780"/>
    </source>
</evidence>
<name>A0A2I0AWZ3_9ASPA</name>
<dbReference type="PANTHER" id="PTHR32227">
    <property type="entry name" value="GLUCAN ENDO-1,3-BETA-GLUCOSIDASE BG1-RELATED-RELATED"/>
    <property type="match status" value="1"/>
</dbReference>
<dbReference type="Pfam" id="PF00332">
    <property type="entry name" value="Glyco_hydro_17"/>
    <property type="match status" value="1"/>
</dbReference>
<evidence type="ECO:0000256" key="4">
    <source>
        <dbReference type="ARBA" id="ARBA00022729"/>
    </source>
</evidence>
<dbReference type="InterPro" id="IPR044965">
    <property type="entry name" value="Glyco_hydro_17_plant"/>
</dbReference>
<feature type="signal peptide" evidence="9">
    <location>
        <begin position="1"/>
        <end position="28"/>
    </location>
</feature>
<evidence type="ECO:0000256" key="5">
    <source>
        <dbReference type="ARBA" id="ARBA00022801"/>
    </source>
</evidence>
<dbReference type="AlphaFoldDB" id="A0A2I0AWZ3"/>
<feature type="region of interest" description="Disordered" evidence="8">
    <location>
        <begin position="357"/>
        <end position="379"/>
    </location>
</feature>
<evidence type="ECO:0000256" key="7">
    <source>
        <dbReference type="RuleBase" id="RU004335"/>
    </source>
</evidence>
<evidence type="ECO:0000256" key="6">
    <source>
        <dbReference type="ARBA" id="ARBA00023295"/>
    </source>
</evidence>
<comment type="similarity">
    <text evidence="2 7">Belongs to the glycosyl hydrolase 17 family.</text>
</comment>
<dbReference type="FunFam" id="3.20.20.80:FF:000005">
    <property type="entry name" value="Glucan endo-1,3-beta-glucosidase 14"/>
    <property type="match status" value="1"/>
</dbReference>
<keyword evidence="4 9" id="KW-0732">Signal</keyword>
<protein>
    <recommendedName>
        <fullName evidence="3">glucan endo-1,3-beta-D-glucosidase</fullName>
        <ecNumber evidence="3">3.2.1.39</ecNumber>
    </recommendedName>
</protein>
<keyword evidence="5" id="KW-0378">Hydrolase</keyword>
<keyword evidence="6" id="KW-0326">Glycosidase</keyword>
<organism evidence="10 11">
    <name type="scientific">Apostasia shenzhenica</name>
    <dbReference type="NCBI Taxonomy" id="1088818"/>
    <lineage>
        <taxon>Eukaryota</taxon>
        <taxon>Viridiplantae</taxon>
        <taxon>Streptophyta</taxon>
        <taxon>Embryophyta</taxon>
        <taxon>Tracheophyta</taxon>
        <taxon>Spermatophyta</taxon>
        <taxon>Magnoliopsida</taxon>
        <taxon>Liliopsida</taxon>
        <taxon>Asparagales</taxon>
        <taxon>Orchidaceae</taxon>
        <taxon>Apostasioideae</taxon>
        <taxon>Apostasia</taxon>
    </lineage>
</organism>
<evidence type="ECO:0000256" key="8">
    <source>
        <dbReference type="SAM" id="MobiDB-lite"/>
    </source>
</evidence>
<evidence type="ECO:0000256" key="2">
    <source>
        <dbReference type="ARBA" id="ARBA00008773"/>
    </source>
</evidence>
<feature type="chain" id="PRO_5014142901" description="glucan endo-1,3-beta-D-glucosidase" evidence="9">
    <location>
        <begin position="29"/>
        <end position="417"/>
    </location>
</feature>
<sequence>MSDRSIFFRLLSLLLLLRHFLLAGATSASLVGVNYGLLGNNLPSPNKVTPLLRSIGVGRVKLYDADPSVLRAFANTGVELIIGLPDRCVDKVRDPDGALAWTRANVQAYLPGTKIAAITVGNEILTGNDTSLAQSLLPAMESLHSALTTLGLDRQIVVTTPHSIAILASSYPPSSGAFRRDLIPQICPILNFLSRTGSSLLINAYPYFAYNSDRGNISLDYVLFQPNAGVVDPKSGLRYGNMLHAQVDAVYAAIAAVGGPKGLEVRVSETGWPSNGGDGEVGATPENAAKYNGNLMKLVAEEKGTPMRPGTHLRVYVFALFNENLKPGLVSERYYGLFKPDGSPAYNLDITVPLDNSTGVPSNGGGGGGSGVRGGGDDDNSSSGYYSISSATGRWTRLRRAAAAAAAAIVTAVMSTE</sequence>
<dbReference type="InterPro" id="IPR017853">
    <property type="entry name" value="GH"/>
</dbReference>
<accession>A0A2I0AWZ3</accession>
<dbReference type="Gene3D" id="3.20.20.80">
    <property type="entry name" value="Glycosidases"/>
    <property type="match status" value="1"/>
</dbReference>
<evidence type="ECO:0000313" key="11">
    <source>
        <dbReference type="Proteomes" id="UP000236161"/>
    </source>
</evidence>